<dbReference type="Proteomes" id="UP000515908">
    <property type="component" value="Chromosome 09"/>
</dbReference>
<sequence length="542" mass="62327">MDLWLPWMELLHVDRRLPRPWKVLSIGRGQGKSRSLSHEKGASPEIRSMCSMVWEHRPNSRPDEICSSEFLVDYVSRYVTSKENFNLFHPCRTPYLKVPNTRNSFDYVYLIGFAPLVTLFMPATYIFYMIFIAFHSSGGYMFAGGPDGEPEWYTVNKRTYRRYRDVAPVALLYAFGLPVLLAFCFRDIVNRPWRQACLENVLGVLGSFIWLVASPLLYLVKLTLEPPYDLALDLECSGVLREKFRECVYLTSDEQKGFLTDFSNYPRSYLVHNRLQRREEQIGYLRETGNSMYYTFPLTHLQLGIIFMGGVGISVVGHYISYARSVGNGHWTAALCCFFCAPVGSLQESTGVYVYRPSIWVYLLLFAASLILFGHYFDGPLSDERFDEPRFHYILLFVPTFVAVVLYAVVPLLIWVVHGICKRASLTVTAASDTILPAVIALVPTYQNFCSSYWFALVVGLVYFLSSMFGLVFGILSLERYWRSILIPRWLTTEVFQPSYVVLILLPLWPLPMIMMIVMLGYFGSNVAVVRFVRQVCKVKRP</sequence>
<feature type="transmembrane region" description="Helical" evidence="1">
    <location>
        <begin position="453"/>
        <end position="478"/>
    </location>
</feature>
<feature type="transmembrane region" description="Helical" evidence="1">
    <location>
        <begin position="359"/>
        <end position="377"/>
    </location>
</feature>
<feature type="transmembrane region" description="Helical" evidence="1">
    <location>
        <begin position="514"/>
        <end position="533"/>
    </location>
</feature>
<protein>
    <submittedName>
        <fullName evidence="2">Uncharacterized protein</fullName>
    </submittedName>
</protein>
<keyword evidence="1" id="KW-0812">Transmembrane</keyword>
<keyword evidence="1" id="KW-1133">Transmembrane helix</keyword>
<feature type="transmembrane region" description="Helical" evidence="1">
    <location>
        <begin position="490"/>
        <end position="508"/>
    </location>
</feature>
<feature type="transmembrane region" description="Helical" evidence="1">
    <location>
        <begin position="301"/>
        <end position="322"/>
    </location>
</feature>
<evidence type="ECO:0000313" key="3">
    <source>
        <dbReference type="Proteomes" id="UP000515908"/>
    </source>
</evidence>
<feature type="transmembrane region" description="Helical" evidence="1">
    <location>
        <begin position="201"/>
        <end position="220"/>
    </location>
</feature>
<proteinExistence type="predicted"/>
<evidence type="ECO:0000313" key="2">
    <source>
        <dbReference type="EMBL" id="CAD2217694.1"/>
    </source>
</evidence>
<dbReference type="EMBL" id="LR877153">
    <property type="protein sequence ID" value="CAD2217694.1"/>
    <property type="molecule type" value="Genomic_DNA"/>
</dbReference>
<accession>A0A7G2CFN9</accession>
<reference evidence="2 3" key="1">
    <citation type="submission" date="2020-08" db="EMBL/GenBank/DDBJ databases">
        <authorList>
            <person name="Newling K."/>
            <person name="Davey J."/>
            <person name="Forrester S."/>
        </authorList>
    </citation>
    <scope>NUCLEOTIDE SEQUENCE [LARGE SCALE GENOMIC DNA]</scope>
    <source>
        <strain evidence="3">Crithidia deanei Carvalho (ATCC PRA-265)</strain>
    </source>
</reference>
<feature type="transmembrane region" description="Helical" evidence="1">
    <location>
        <begin position="424"/>
        <end position="447"/>
    </location>
</feature>
<feature type="transmembrane region" description="Helical" evidence="1">
    <location>
        <begin position="166"/>
        <end position="189"/>
    </location>
</feature>
<feature type="transmembrane region" description="Helical" evidence="1">
    <location>
        <begin position="107"/>
        <end position="134"/>
    </location>
</feature>
<keyword evidence="1" id="KW-0472">Membrane</keyword>
<dbReference type="VEuPathDB" id="TriTrypDB:ADEAN_000517400"/>
<feature type="transmembrane region" description="Helical" evidence="1">
    <location>
        <begin position="393"/>
        <end position="417"/>
    </location>
</feature>
<gene>
    <name evidence="2" type="ORF">ADEAN_000517400</name>
</gene>
<dbReference type="AlphaFoldDB" id="A0A7G2CFN9"/>
<keyword evidence="3" id="KW-1185">Reference proteome</keyword>
<organism evidence="2 3">
    <name type="scientific">Angomonas deanei</name>
    <dbReference type="NCBI Taxonomy" id="59799"/>
    <lineage>
        <taxon>Eukaryota</taxon>
        <taxon>Discoba</taxon>
        <taxon>Euglenozoa</taxon>
        <taxon>Kinetoplastea</taxon>
        <taxon>Metakinetoplastina</taxon>
        <taxon>Trypanosomatida</taxon>
        <taxon>Trypanosomatidae</taxon>
        <taxon>Strigomonadinae</taxon>
        <taxon>Angomonas</taxon>
    </lineage>
</organism>
<name>A0A7G2CFN9_9TRYP</name>
<evidence type="ECO:0000256" key="1">
    <source>
        <dbReference type="SAM" id="Phobius"/>
    </source>
</evidence>